<dbReference type="Pfam" id="PF18962">
    <property type="entry name" value="Por_Secre_tail"/>
    <property type="match status" value="1"/>
</dbReference>
<evidence type="ECO:0000313" key="5">
    <source>
        <dbReference type="Proteomes" id="UP000490922"/>
    </source>
</evidence>
<evidence type="ECO:0000256" key="2">
    <source>
        <dbReference type="SAM" id="SignalP"/>
    </source>
</evidence>
<feature type="domain" description="Secretion system C-terminal sorting" evidence="3">
    <location>
        <begin position="445"/>
        <end position="507"/>
    </location>
</feature>
<keyword evidence="5" id="KW-1185">Reference proteome</keyword>
<dbReference type="EMBL" id="WAEM01000002">
    <property type="protein sequence ID" value="KAB1156911.1"/>
    <property type="molecule type" value="Genomic_DNA"/>
</dbReference>
<protein>
    <submittedName>
        <fullName evidence="4">T9SS type A sorting domain-containing protein</fullName>
    </submittedName>
</protein>
<evidence type="ECO:0000259" key="3">
    <source>
        <dbReference type="Pfam" id="PF18962"/>
    </source>
</evidence>
<dbReference type="Proteomes" id="UP000490922">
    <property type="component" value="Unassembled WGS sequence"/>
</dbReference>
<dbReference type="NCBIfam" id="TIGR04183">
    <property type="entry name" value="Por_Secre_tail"/>
    <property type="match status" value="1"/>
</dbReference>
<organism evidence="4 5">
    <name type="scientific">Flavobacterium luteum</name>
    <dbReference type="NCBI Taxonomy" id="2026654"/>
    <lineage>
        <taxon>Bacteria</taxon>
        <taxon>Pseudomonadati</taxon>
        <taxon>Bacteroidota</taxon>
        <taxon>Flavobacteriia</taxon>
        <taxon>Flavobacteriales</taxon>
        <taxon>Flavobacteriaceae</taxon>
        <taxon>Flavobacterium</taxon>
    </lineage>
</organism>
<comment type="caution">
    <text evidence="4">The sequence shown here is derived from an EMBL/GenBank/DDBJ whole genome shotgun (WGS) entry which is preliminary data.</text>
</comment>
<sequence length="509" mass="54152">MKNLLLLLTLFVIQSTNAQAPTAIWQKCYGGTSDDYIDAFSLSTPDGGYMIGLQTSSNDGDISGNHGNLDISLMKINATGIVQWQKCYGGSDIEHITSLIQTADGGYLIVGDTFSNNGDVSRNHGVIDLWVIKINAIGTIQWQKCYGGDGSDYLENIIQTSDGGYIGVGYTTSINNADVLGNTSAGAWVIKINDLGVIQWQKVYDTDSENSRFSRILQNSDGGYVVAGFTQLASFPGFHGGFVDIVVAKMNQTGTIQWQKCYGGSGAEDGLHALVATNDGGYIFSSQTESNDGDVSGNHGNSDCWLVKLDASGTILGQNCYGGSGGEGGGYILKTLDGGMVMSVGTNSNDGNVSGNHGGYDAWTIKFSATGVIQWQKCFGGTGNDGGVIFQLTDGTYMVVGGGTYSNNGDISGNHDATTSDGFLIKLTAENLSTENFANKDIKYYPNPMQNILHIDIEKEFSGKIMDLTGKTLMNVTSKDIDVSSLSAGIYLLDIVSDGKRFTKKIIKE</sequence>
<dbReference type="PANTHER" id="PTHR42754">
    <property type="entry name" value="ENDOGLUCANASE"/>
    <property type="match status" value="1"/>
</dbReference>
<feature type="chain" id="PRO_5029863380" evidence="2">
    <location>
        <begin position="21"/>
        <end position="509"/>
    </location>
</feature>
<dbReference type="PANTHER" id="PTHR42754:SF1">
    <property type="entry name" value="LIPOPROTEIN"/>
    <property type="match status" value="1"/>
</dbReference>
<dbReference type="InterPro" id="IPR026444">
    <property type="entry name" value="Secre_tail"/>
</dbReference>
<accession>A0A7J5AH33</accession>
<gene>
    <name evidence="4" type="ORF">F6464_06055</name>
</gene>
<dbReference type="AlphaFoldDB" id="A0A7J5AH33"/>
<proteinExistence type="predicted"/>
<name>A0A7J5AH33_9FLAO</name>
<dbReference type="RefSeq" id="WP_151106905.1">
    <property type="nucleotide sequence ID" value="NZ_WAEM01000002.1"/>
</dbReference>
<evidence type="ECO:0000313" key="4">
    <source>
        <dbReference type="EMBL" id="KAB1156911.1"/>
    </source>
</evidence>
<dbReference type="OrthoDB" id="9811934at2"/>
<feature type="signal peptide" evidence="2">
    <location>
        <begin position="1"/>
        <end position="20"/>
    </location>
</feature>
<reference evidence="4 5" key="1">
    <citation type="submission" date="2019-09" db="EMBL/GenBank/DDBJ databases">
        <title>Flavobacterium sp. nov., isolated from glacier ice.</title>
        <authorList>
            <person name="Liu Q."/>
        </authorList>
    </citation>
    <scope>NUCLEOTIDE SEQUENCE [LARGE SCALE GENOMIC DNA]</scope>
    <source>
        <strain evidence="4 5">NBRC 112527</strain>
    </source>
</reference>
<evidence type="ECO:0000256" key="1">
    <source>
        <dbReference type="ARBA" id="ARBA00022729"/>
    </source>
</evidence>
<keyword evidence="1 2" id="KW-0732">Signal</keyword>